<organism evidence="1 2">
    <name type="scientific">Melia azedarach</name>
    <name type="common">Chinaberry tree</name>
    <dbReference type="NCBI Taxonomy" id="155640"/>
    <lineage>
        <taxon>Eukaryota</taxon>
        <taxon>Viridiplantae</taxon>
        <taxon>Streptophyta</taxon>
        <taxon>Embryophyta</taxon>
        <taxon>Tracheophyta</taxon>
        <taxon>Spermatophyta</taxon>
        <taxon>Magnoliopsida</taxon>
        <taxon>eudicotyledons</taxon>
        <taxon>Gunneridae</taxon>
        <taxon>Pentapetalae</taxon>
        <taxon>rosids</taxon>
        <taxon>malvids</taxon>
        <taxon>Sapindales</taxon>
        <taxon>Meliaceae</taxon>
        <taxon>Melia</taxon>
    </lineage>
</organism>
<keyword evidence="2" id="KW-1185">Reference proteome</keyword>
<sequence>MEQKLAMEPPSSSANIPLPSSKAITFPVRPGFGTERRRCIVRANHFMVQIANRDFCHYDVSITPKVTSKKINREVIAQLVHLYGSSYLDGRTPAYDDRKSLYTAGKERQFKVVIKLVSRPDLFTLQQFLRSLHLEAQQEIIQVLGVVLRVVPSAKYTVAGRSFFSSELGPVGELGNGVEYWRGYFQYLRQTQMGLSLNIEDQLVISLTGLFSAGNDCFTRDLDTFRALLVLFHLYARTGVTGGQYNQVLLHEMTAIRQACASLEEGYMPRVTFVVV</sequence>
<evidence type="ECO:0000313" key="2">
    <source>
        <dbReference type="Proteomes" id="UP001164539"/>
    </source>
</evidence>
<dbReference type="Proteomes" id="UP001164539">
    <property type="component" value="Chromosome 2"/>
</dbReference>
<name>A0ACC1YNI9_MELAZ</name>
<comment type="caution">
    <text evidence="1">The sequence shown here is derived from an EMBL/GenBank/DDBJ whole genome shotgun (WGS) entry which is preliminary data.</text>
</comment>
<dbReference type="EMBL" id="CM051395">
    <property type="protein sequence ID" value="KAJ4724977.1"/>
    <property type="molecule type" value="Genomic_DNA"/>
</dbReference>
<protein>
    <submittedName>
        <fullName evidence="1">Argonaute family protein</fullName>
    </submittedName>
</protein>
<reference evidence="1 2" key="1">
    <citation type="journal article" date="2023" name="Science">
        <title>Complex scaffold remodeling in plant triterpene biosynthesis.</title>
        <authorList>
            <person name="De La Pena R."/>
            <person name="Hodgson H."/>
            <person name="Liu J.C."/>
            <person name="Stephenson M.J."/>
            <person name="Martin A.C."/>
            <person name="Owen C."/>
            <person name="Harkess A."/>
            <person name="Leebens-Mack J."/>
            <person name="Jimenez L.E."/>
            <person name="Osbourn A."/>
            <person name="Sattely E.S."/>
        </authorList>
    </citation>
    <scope>NUCLEOTIDE SEQUENCE [LARGE SCALE GENOMIC DNA]</scope>
    <source>
        <strain evidence="2">cv. JPN11</strain>
        <tissue evidence="1">Leaf</tissue>
    </source>
</reference>
<accession>A0ACC1YNI9</accession>
<evidence type="ECO:0000313" key="1">
    <source>
        <dbReference type="EMBL" id="KAJ4724977.1"/>
    </source>
</evidence>
<proteinExistence type="predicted"/>
<gene>
    <name evidence="1" type="ORF">OWV82_003908</name>
</gene>